<keyword evidence="2 5" id="KW-0812">Transmembrane</keyword>
<name>A0AAW8QZP7_9ALTE</name>
<feature type="transmembrane region" description="Helical" evidence="5">
    <location>
        <begin position="22"/>
        <end position="42"/>
    </location>
</feature>
<keyword evidence="4 5" id="KW-0472">Membrane</keyword>
<evidence type="ECO:0000256" key="4">
    <source>
        <dbReference type="ARBA" id="ARBA00023136"/>
    </source>
</evidence>
<comment type="caution">
    <text evidence="6">The sequence shown here is derived from an EMBL/GenBank/DDBJ whole genome shotgun (WGS) entry which is preliminary data.</text>
</comment>
<keyword evidence="6" id="KW-0489">Methyltransferase</keyword>
<keyword evidence="7" id="KW-1185">Reference proteome</keyword>
<evidence type="ECO:0000313" key="7">
    <source>
        <dbReference type="Proteomes" id="UP001249020"/>
    </source>
</evidence>
<gene>
    <name evidence="6" type="ORF">RM544_06065</name>
</gene>
<evidence type="ECO:0000256" key="3">
    <source>
        <dbReference type="ARBA" id="ARBA00022989"/>
    </source>
</evidence>
<dbReference type="GO" id="GO:0032259">
    <property type="term" value="P:methylation"/>
    <property type="evidence" value="ECO:0007669"/>
    <property type="project" value="UniProtKB-KW"/>
</dbReference>
<evidence type="ECO:0000256" key="1">
    <source>
        <dbReference type="ARBA" id="ARBA00004127"/>
    </source>
</evidence>
<sequence>MACYYTPDILPYSLVLGDSTMMVSRMLFAMAIVIGVMGLLTFKKASTTVDPVNIDKASNLVTDGIFQFTRNPMYVAMALGIISVGMRFDSVLNLAWLIAYILFITRFQIAPEERALLKIFGEPYAEYMQKVRRWI</sequence>
<dbReference type="PANTHER" id="PTHR12714:SF24">
    <property type="entry name" value="SLR1182 PROTEIN"/>
    <property type="match status" value="1"/>
</dbReference>
<accession>A0AAW8QZP7</accession>
<keyword evidence="6" id="KW-0808">Transferase</keyword>
<evidence type="ECO:0000256" key="5">
    <source>
        <dbReference type="SAM" id="Phobius"/>
    </source>
</evidence>
<dbReference type="EC" id="2.1.1.334" evidence="6"/>
<dbReference type="GO" id="GO:0012505">
    <property type="term" value="C:endomembrane system"/>
    <property type="evidence" value="ECO:0007669"/>
    <property type="project" value="UniProtKB-SubCell"/>
</dbReference>
<dbReference type="Pfam" id="PF04191">
    <property type="entry name" value="PEMT"/>
    <property type="match status" value="1"/>
</dbReference>
<keyword evidence="3 5" id="KW-1133">Transmembrane helix</keyword>
<dbReference type="RefSeq" id="WP_311360877.1">
    <property type="nucleotide sequence ID" value="NZ_JAVRIE010000002.1"/>
</dbReference>
<dbReference type="Gene3D" id="1.20.120.1630">
    <property type="match status" value="1"/>
</dbReference>
<feature type="transmembrane region" description="Helical" evidence="5">
    <location>
        <begin position="91"/>
        <end position="109"/>
    </location>
</feature>
<reference evidence="6 7" key="1">
    <citation type="submission" date="2023-09" db="EMBL/GenBank/DDBJ databases">
        <authorList>
            <person name="Rey-Velasco X."/>
        </authorList>
    </citation>
    <scope>NUCLEOTIDE SEQUENCE [LARGE SCALE GENOMIC DNA]</scope>
    <source>
        <strain evidence="6 7">W409</strain>
    </source>
</reference>
<dbReference type="PANTHER" id="PTHR12714">
    <property type="entry name" value="PROTEIN-S ISOPRENYLCYSTEINE O-METHYLTRANSFERASE"/>
    <property type="match status" value="1"/>
</dbReference>
<dbReference type="InterPro" id="IPR007318">
    <property type="entry name" value="Phopholipid_MeTrfase"/>
</dbReference>
<evidence type="ECO:0000313" key="6">
    <source>
        <dbReference type="EMBL" id="MDT0582095.1"/>
    </source>
</evidence>
<protein>
    <submittedName>
        <fullName evidence="6">Isoprenylcysteine carboxylmethyltransferase family protein</fullName>
        <ecNumber evidence="6">2.1.1.100</ecNumber>
        <ecNumber evidence="6">2.1.1.334</ecNumber>
    </submittedName>
</protein>
<dbReference type="GO" id="GO:0004671">
    <property type="term" value="F:protein C-terminal S-isoprenylcysteine carboxyl O-methyltransferase activity"/>
    <property type="evidence" value="ECO:0007669"/>
    <property type="project" value="UniProtKB-EC"/>
</dbReference>
<dbReference type="AlphaFoldDB" id="A0AAW8QZP7"/>
<dbReference type="EC" id="2.1.1.100" evidence="6"/>
<dbReference type="EMBL" id="JAVRIE010000002">
    <property type="protein sequence ID" value="MDT0582095.1"/>
    <property type="molecule type" value="Genomic_DNA"/>
</dbReference>
<dbReference type="Proteomes" id="UP001249020">
    <property type="component" value="Unassembled WGS sequence"/>
</dbReference>
<evidence type="ECO:0000256" key="2">
    <source>
        <dbReference type="ARBA" id="ARBA00022692"/>
    </source>
</evidence>
<comment type="subcellular location">
    <subcellularLocation>
        <location evidence="1">Endomembrane system</location>
        <topology evidence="1">Multi-pass membrane protein</topology>
    </subcellularLocation>
</comment>
<proteinExistence type="predicted"/>
<organism evidence="6 7">
    <name type="scientific">Brumicola blandensis</name>
    <dbReference type="NCBI Taxonomy" id="3075611"/>
    <lineage>
        <taxon>Bacteria</taxon>
        <taxon>Pseudomonadati</taxon>
        <taxon>Pseudomonadota</taxon>
        <taxon>Gammaproteobacteria</taxon>
        <taxon>Alteromonadales</taxon>
        <taxon>Alteromonadaceae</taxon>
        <taxon>Brumicola</taxon>
    </lineage>
</organism>